<sequence length="131" mass="14320">MLKPKVISQVLRQATRNGIYAALMLTQEGSLLAYAADNDKSVKIYAAISANIWSNYKKQMVFSSLLNTGAECPKFLLVQCQEGSVYVKEIGGMLLCLVAEESVDLGILKAKADALSAHLEEPLLRVVPQYV</sequence>
<evidence type="ECO:0000313" key="4">
    <source>
        <dbReference type="Proteomes" id="UP000242146"/>
    </source>
</evidence>
<dbReference type="Gene3D" id="3.30.450.30">
    <property type="entry name" value="Dynein light chain 2a, cytoplasmic"/>
    <property type="match status" value="1"/>
</dbReference>
<proteinExistence type="inferred from homology"/>
<comment type="caution">
    <text evidence="3">The sequence shown here is derived from an EMBL/GenBank/DDBJ whole genome shotgun (WGS) entry which is preliminary data.</text>
</comment>
<organism evidence="3 4">
    <name type="scientific">Hesseltinella vesiculosa</name>
    <dbReference type="NCBI Taxonomy" id="101127"/>
    <lineage>
        <taxon>Eukaryota</taxon>
        <taxon>Fungi</taxon>
        <taxon>Fungi incertae sedis</taxon>
        <taxon>Mucoromycota</taxon>
        <taxon>Mucoromycotina</taxon>
        <taxon>Mucoromycetes</taxon>
        <taxon>Mucorales</taxon>
        <taxon>Cunninghamellaceae</taxon>
        <taxon>Hesseltinella</taxon>
    </lineage>
</organism>
<name>A0A1X2G8M6_9FUNG</name>
<evidence type="ECO:0000313" key="3">
    <source>
        <dbReference type="EMBL" id="ORX47760.1"/>
    </source>
</evidence>
<accession>A0A1X2G8M6</accession>
<gene>
    <name evidence="3" type="ORF">DM01DRAFT_1137161</name>
</gene>
<evidence type="ECO:0000259" key="2">
    <source>
        <dbReference type="Pfam" id="PF03259"/>
    </source>
</evidence>
<evidence type="ECO:0000256" key="1">
    <source>
        <dbReference type="ARBA" id="ARBA00007191"/>
    </source>
</evidence>
<dbReference type="PANTHER" id="PTHR13323">
    <property type="entry name" value="LATE ENDOSOMAL/LYSOSOMAL MP1 INTERACTING PROTEIN"/>
    <property type="match status" value="1"/>
</dbReference>
<dbReference type="STRING" id="101127.A0A1X2G8M6"/>
<feature type="domain" description="Roadblock/LAMTOR2" evidence="2">
    <location>
        <begin position="11"/>
        <end position="99"/>
    </location>
</feature>
<dbReference type="GO" id="GO:0060090">
    <property type="term" value="F:molecular adaptor activity"/>
    <property type="evidence" value="ECO:0007669"/>
    <property type="project" value="InterPro"/>
</dbReference>
<dbReference type="OrthoDB" id="271745at2759"/>
<dbReference type="GO" id="GO:0005085">
    <property type="term" value="F:guanyl-nucleotide exchange factor activity"/>
    <property type="evidence" value="ECO:0007669"/>
    <property type="project" value="InterPro"/>
</dbReference>
<dbReference type="GO" id="GO:0005737">
    <property type="term" value="C:cytoplasm"/>
    <property type="evidence" value="ECO:0007669"/>
    <property type="project" value="UniProtKB-ARBA"/>
</dbReference>
<dbReference type="Proteomes" id="UP000242146">
    <property type="component" value="Unassembled WGS sequence"/>
</dbReference>
<dbReference type="Pfam" id="PF03259">
    <property type="entry name" value="Robl_LC7"/>
    <property type="match status" value="1"/>
</dbReference>
<dbReference type="FunFam" id="3.30.450.30:FF:000004">
    <property type="entry name" value="ragulator complex protein LAMTOR2"/>
    <property type="match status" value="1"/>
</dbReference>
<protein>
    <submittedName>
        <fullName evidence="3">Roadblock/LC7 domain-containing protein</fullName>
    </submittedName>
</protein>
<dbReference type="SUPFAM" id="SSF103196">
    <property type="entry name" value="Roadblock/LC7 domain"/>
    <property type="match status" value="1"/>
</dbReference>
<reference evidence="3 4" key="1">
    <citation type="submission" date="2016-07" db="EMBL/GenBank/DDBJ databases">
        <title>Pervasive Adenine N6-methylation of Active Genes in Fungi.</title>
        <authorList>
            <consortium name="DOE Joint Genome Institute"/>
            <person name="Mondo S.J."/>
            <person name="Dannebaum R.O."/>
            <person name="Kuo R.C."/>
            <person name="Labutti K."/>
            <person name="Haridas S."/>
            <person name="Kuo A."/>
            <person name="Salamov A."/>
            <person name="Ahrendt S.R."/>
            <person name="Lipzen A."/>
            <person name="Sullivan W."/>
            <person name="Andreopoulos W.B."/>
            <person name="Clum A."/>
            <person name="Lindquist E."/>
            <person name="Daum C."/>
            <person name="Ramamoorthy G.K."/>
            <person name="Gryganskyi A."/>
            <person name="Culley D."/>
            <person name="Magnuson J.K."/>
            <person name="James T.Y."/>
            <person name="O'Malley M.A."/>
            <person name="Stajich J.E."/>
            <person name="Spatafora J.W."/>
            <person name="Visel A."/>
            <person name="Grigoriev I.V."/>
        </authorList>
    </citation>
    <scope>NUCLEOTIDE SEQUENCE [LARGE SCALE GENOMIC DNA]</scope>
    <source>
        <strain evidence="3 4">NRRL 3301</strain>
    </source>
</reference>
<dbReference type="InterPro" id="IPR004942">
    <property type="entry name" value="Roadblock/LAMTOR2_dom"/>
</dbReference>
<comment type="similarity">
    <text evidence="1">Belongs to the GAMAD family.</text>
</comment>
<dbReference type="InterPro" id="IPR037587">
    <property type="entry name" value="LAMTOR2-like"/>
</dbReference>
<dbReference type="GO" id="GO:0032008">
    <property type="term" value="P:positive regulation of TOR signaling"/>
    <property type="evidence" value="ECO:0007669"/>
    <property type="project" value="InterPro"/>
</dbReference>
<dbReference type="AlphaFoldDB" id="A0A1X2G8M6"/>
<dbReference type="EMBL" id="MCGT01000032">
    <property type="protein sequence ID" value="ORX47760.1"/>
    <property type="molecule type" value="Genomic_DNA"/>
</dbReference>
<keyword evidence="4" id="KW-1185">Reference proteome</keyword>